<reference evidence="6 7" key="1">
    <citation type="submission" date="2020-08" db="EMBL/GenBank/DDBJ databases">
        <title>Genomic Encyclopedia of Type Strains, Phase IV (KMG-IV): sequencing the most valuable type-strain genomes for metagenomic binning, comparative biology and taxonomic classification.</title>
        <authorList>
            <person name="Goeker M."/>
        </authorList>
    </citation>
    <scope>NUCLEOTIDE SEQUENCE [LARGE SCALE GENOMIC DNA]</scope>
    <source>
        <strain evidence="6 7">DSM 25895</strain>
    </source>
</reference>
<name>A0A840XPT2_9PROT</name>
<evidence type="ECO:0000259" key="5">
    <source>
        <dbReference type="PROSITE" id="PS51503"/>
    </source>
</evidence>
<dbReference type="InterPro" id="IPR007667">
    <property type="entry name" value="Hypoxia_induced_domain"/>
</dbReference>
<keyword evidence="3 4" id="KW-0472">Membrane</keyword>
<feature type="transmembrane region" description="Helical" evidence="4">
    <location>
        <begin position="46"/>
        <end position="62"/>
    </location>
</feature>
<dbReference type="AlphaFoldDB" id="A0A840XPT2"/>
<protein>
    <recommendedName>
        <fullName evidence="5">HIG1 domain-containing protein</fullName>
    </recommendedName>
</protein>
<evidence type="ECO:0000313" key="7">
    <source>
        <dbReference type="Proteomes" id="UP000562254"/>
    </source>
</evidence>
<dbReference type="Proteomes" id="UP000562254">
    <property type="component" value="Unassembled WGS sequence"/>
</dbReference>
<evidence type="ECO:0000256" key="4">
    <source>
        <dbReference type="SAM" id="Phobius"/>
    </source>
</evidence>
<comment type="caution">
    <text evidence="6">The sequence shown here is derived from an EMBL/GenBank/DDBJ whole genome shotgun (WGS) entry which is preliminary data.</text>
</comment>
<proteinExistence type="predicted"/>
<sequence length="64" mass="6777">MTTVLTVLVAIAMLATLGVVIAGVLGMSGGEGGSRRSNVLMRWRIGLQFTAVALFAILMMLLRQ</sequence>
<dbReference type="Pfam" id="PF04588">
    <property type="entry name" value="HIG_1_N"/>
    <property type="match status" value="1"/>
</dbReference>
<keyword evidence="2 4" id="KW-1133">Transmembrane helix</keyword>
<accession>A0A840XPT2</accession>
<keyword evidence="1 4" id="KW-0812">Transmembrane</keyword>
<organism evidence="6 7">
    <name type="scientific">Neoroseomonas alkaliterrae</name>
    <dbReference type="NCBI Taxonomy" id="1452450"/>
    <lineage>
        <taxon>Bacteria</taxon>
        <taxon>Pseudomonadati</taxon>
        <taxon>Pseudomonadota</taxon>
        <taxon>Alphaproteobacteria</taxon>
        <taxon>Acetobacterales</taxon>
        <taxon>Acetobacteraceae</taxon>
        <taxon>Neoroseomonas</taxon>
    </lineage>
</organism>
<feature type="domain" description="HIG1" evidence="5">
    <location>
        <begin position="1"/>
        <end position="64"/>
    </location>
</feature>
<gene>
    <name evidence="6" type="ORF">FHS88_000966</name>
</gene>
<dbReference type="PROSITE" id="PS51503">
    <property type="entry name" value="HIG1"/>
    <property type="match status" value="1"/>
</dbReference>
<evidence type="ECO:0000313" key="6">
    <source>
        <dbReference type="EMBL" id="MBB5688850.1"/>
    </source>
</evidence>
<evidence type="ECO:0000256" key="1">
    <source>
        <dbReference type="ARBA" id="ARBA00022692"/>
    </source>
</evidence>
<dbReference type="EMBL" id="JACIJE010000002">
    <property type="protein sequence ID" value="MBB5688850.1"/>
    <property type="molecule type" value="Genomic_DNA"/>
</dbReference>
<evidence type="ECO:0000256" key="3">
    <source>
        <dbReference type="ARBA" id="ARBA00023136"/>
    </source>
</evidence>
<dbReference type="NCBIfam" id="NF033233">
    <property type="entry name" value="twin_helix"/>
    <property type="match status" value="1"/>
</dbReference>
<dbReference type="RefSeq" id="WP_184481856.1">
    <property type="nucleotide sequence ID" value="NZ_JAAEDJ010000132.1"/>
</dbReference>
<evidence type="ECO:0000256" key="2">
    <source>
        <dbReference type="ARBA" id="ARBA00022989"/>
    </source>
</evidence>
<keyword evidence="7" id="KW-1185">Reference proteome</keyword>